<evidence type="ECO:0000256" key="2">
    <source>
        <dbReference type="ARBA" id="ARBA00022490"/>
    </source>
</evidence>
<dbReference type="InterPro" id="IPR036525">
    <property type="entry name" value="Tubulin/FtsZ_GTPase_sf"/>
</dbReference>
<keyword evidence="5 8" id="KW-0342">GTP-binding</keyword>
<feature type="binding site" evidence="8">
    <location>
        <begin position="25"/>
        <end position="29"/>
    </location>
    <ligand>
        <name>GTP</name>
        <dbReference type="ChEBI" id="CHEBI:37565"/>
    </ligand>
</feature>
<reference evidence="14 15" key="1">
    <citation type="submission" date="2019-09" db="EMBL/GenBank/DDBJ databases">
        <title>Genome sequence of Adhaeribacter sp. M2.</title>
        <authorList>
            <person name="Srinivasan S."/>
        </authorList>
    </citation>
    <scope>NUCLEOTIDE SEQUENCE [LARGE SCALE GENOMIC DNA]</scope>
    <source>
        <strain evidence="14 15">M2</strain>
    </source>
</reference>
<evidence type="ECO:0000256" key="8">
    <source>
        <dbReference type="HAMAP-Rule" id="MF_00909"/>
    </source>
</evidence>
<evidence type="ECO:0000256" key="6">
    <source>
        <dbReference type="ARBA" id="ARBA00023210"/>
    </source>
</evidence>
<dbReference type="InterPro" id="IPR008280">
    <property type="entry name" value="Tub_FtsZ_C"/>
</dbReference>
<dbReference type="InterPro" id="IPR000158">
    <property type="entry name" value="Cell_div_FtsZ"/>
</dbReference>
<feature type="domain" description="Tubulin/FtsZ GTPase" evidence="12">
    <location>
        <begin position="17"/>
        <end position="209"/>
    </location>
</feature>
<proteinExistence type="inferred from homology"/>
<dbReference type="PANTHER" id="PTHR30314">
    <property type="entry name" value="CELL DIVISION PROTEIN FTSZ-RELATED"/>
    <property type="match status" value="1"/>
</dbReference>
<dbReference type="SUPFAM" id="SSF52490">
    <property type="entry name" value="Tubulin nucleotide-binding domain-like"/>
    <property type="match status" value="1"/>
</dbReference>
<name>A0A5N1IZJ4_9BACT</name>
<dbReference type="InterPro" id="IPR045061">
    <property type="entry name" value="FtsZ/CetZ"/>
</dbReference>
<evidence type="ECO:0000256" key="9">
    <source>
        <dbReference type="NCBIfam" id="TIGR00065"/>
    </source>
</evidence>
<dbReference type="PRINTS" id="PR00423">
    <property type="entry name" value="CELLDVISFTSZ"/>
</dbReference>
<organism evidence="14 15">
    <name type="scientific">Adhaeribacter soli</name>
    <dbReference type="NCBI Taxonomy" id="2607655"/>
    <lineage>
        <taxon>Bacteria</taxon>
        <taxon>Pseudomonadati</taxon>
        <taxon>Bacteroidota</taxon>
        <taxon>Cytophagia</taxon>
        <taxon>Cytophagales</taxon>
        <taxon>Hymenobacteraceae</taxon>
        <taxon>Adhaeribacter</taxon>
    </lineage>
</organism>
<dbReference type="Gene3D" id="3.30.1330.20">
    <property type="entry name" value="Tubulin/FtsZ, C-terminal domain"/>
    <property type="match status" value="1"/>
</dbReference>
<dbReference type="GO" id="GO:0051258">
    <property type="term" value="P:protein polymerization"/>
    <property type="evidence" value="ECO:0007669"/>
    <property type="project" value="UniProtKB-UniRule"/>
</dbReference>
<keyword evidence="15" id="KW-1185">Reference proteome</keyword>
<comment type="subunit">
    <text evidence="8">Homodimer. Polymerizes to form a dynamic ring structure in a strictly GTP-dependent manner. Interacts directly with several other division proteins.</text>
</comment>
<keyword evidence="2 8" id="KW-0963">Cytoplasm</keyword>
<feature type="binding site" evidence="8">
    <location>
        <position position="191"/>
    </location>
    <ligand>
        <name>GTP</name>
        <dbReference type="ChEBI" id="CHEBI:37565"/>
    </ligand>
</feature>
<gene>
    <name evidence="8 14" type="primary">ftsZ</name>
    <name evidence="14" type="ORF">F0P94_08820</name>
</gene>
<feature type="compositionally biased region" description="Low complexity" evidence="11">
    <location>
        <begin position="400"/>
        <end position="434"/>
    </location>
</feature>
<accession>A0A5N1IZJ4</accession>
<keyword evidence="3 8" id="KW-0132">Cell division</keyword>
<dbReference type="FunFam" id="3.40.50.1440:FF:000023">
    <property type="entry name" value="Cell division protein FtsZ"/>
    <property type="match status" value="1"/>
</dbReference>
<dbReference type="GO" id="GO:0032153">
    <property type="term" value="C:cell division site"/>
    <property type="evidence" value="ECO:0007669"/>
    <property type="project" value="UniProtKB-UniRule"/>
</dbReference>
<evidence type="ECO:0000256" key="4">
    <source>
        <dbReference type="ARBA" id="ARBA00022741"/>
    </source>
</evidence>
<evidence type="ECO:0000259" key="13">
    <source>
        <dbReference type="SMART" id="SM00865"/>
    </source>
</evidence>
<evidence type="ECO:0000259" key="12">
    <source>
        <dbReference type="SMART" id="SM00864"/>
    </source>
</evidence>
<dbReference type="PROSITE" id="PS01135">
    <property type="entry name" value="FTSZ_2"/>
    <property type="match status" value="1"/>
</dbReference>
<evidence type="ECO:0000256" key="11">
    <source>
        <dbReference type="SAM" id="MobiDB-lite"/>
    </source>
</evidence>
<feature type="binding site" evidence="8">
    <location>
        <position position="144"/>
    </location>
    <ligand>
        <name>GTP</name>
        <dbReference type="ChEBI" id="CHEBI:37565"/>
    </ligand>
</feature>
<dbReference type="GO" id="GO:0005525">
    <property type="term" value="F:GTP binding"/>
    <property type="evidence" value="ECO:0007669"/>
    <property type="project" value="UniProtKB-UniRule"/>
</dbReference>
<dbReference type="PANTHER" id="PTHR30314:SF3">
    <property type="entry name" value="MITOCHONDRIAL DIVISION PROTEIN FSZA"/>
    <property type="match status" value="1"/>
</dbReference>
<evidence type="ECO:0000256" key="5">
    <source>
        <dbReference type="ARBA" id="ARBA00023134"/>
    </source>
</evidence>
<dbReference type="PROSITE" id="PS01134">
    <property type="entry name" value="FTSZ_1"/>
    <property type="match status" value="1"/>
</dbReference>
<dbReference type="InterPro" id="IPR018316">
    <property type="entry name" value="Tubulin/FtsZ_2-layer-sand-dom"/>
</dbReference>
<evidence type="ECO:0000256" key="1">
    <source>
        <dbReference type="ARBA" id="ARBA00009690"/>
    </source>
</evidence>
<keyword evidence="6 8" id="KW-0717">Septation</keyword>
<protein>
    <recommendedName>
        <fullName evidence="8 9">Cell division protein FtsZ</fullName>
    </recommendedName>
</protein>
<feature type="binding site" evidence="8">
    <location>
        <begin position="113"/>
        <end position="115"/>
    </location>
    <ligand>
        <name>GTP</name>
        <dbReference type="ChEBI" id="CHEBI:37565"/>
    </ligand>
</feature>
<evidence type="ECO:0000256" key="7">
    <source>
        <dbReference type="ARBA" id="ARBA00023306"/>
    </source>
</evidence>
<dbReference type="Pfam" id="PF12327">
    <property type="entry name" value="FtsZ_C"/>
    <property type="match status" value="1"/>
</dbReference>
<dbReference type="InterPro" id="IPR020805">
    <property type="entry name" value="Cell_div_FtsZ_CS"/>
</dbReference>
<evidence type="ECO:0000313" key="14">
    <source>
        <dbReference type="EMBL" id="KAA9338886.1"/>
    </source>
</evidence>
<evidence type="ECO:0000313" key="15">
    <source>
        <dbReference type="Proteomes" id="UP000326570"/>
    </source>
</evidence>
<feature type="region of interest" description="Disordered" evidence="11">
    <location>
        <begin position="381"/>
        <end position="445"/>
    </location>
</feature>
<dbReference type="SMART" id="SM00864">
    <property type="entry name" value="Tubulin"/>
    <property type="match status" value="1"/>
</dbReference>
<dbReference type="RefSeq" id="WP_150903520.1">
    <property type="nucleotide sequence ID" value="NZ_VTWT01000004.1"/>
</dbReference>
<dbReference type="InterPro" id="IPR003008">
    <property type="entry name" value="Tubulin_FtsZ_GTPase"/>
</dbReference>
<dbReference type="GO" id="GO:0003924">
    <property type="term" value="F:GTPase activity"/>
    <property type="evidence" value="ECO:0007669"/>
    <property type="project" value="UniProtKB-UniRule"/>
</dbReference>
<comment type="subcellular location">
    <subcellularLocation>
        <location evidence="8">Cytoplasm</location>
    </subcellularLocation>
    <text evidence="8">Assembles at midcell at the inner surface of the cytoplasmic membrane.</text>
</comment>
<dbReference type="Gene3D" id="3.40.50.1440">
    <property type="entry name" value="Tubulin/FtsZ, GTPase domain"/>
    <property type="match status" value="1"/>
</dbReference>
<dbReference type="InterPro" id="IPR024757">
    <property type="entry name" value="FtsZ_C"/>
</dbReference>
<dbReference type="Proteomes" id="UP000326570">
    <property type="component" value="Unassembled WGS sequence"/>
</dbReference>
<dbReference type="InterPro" id="IPR037103">
    <property type="entry name" value="Tubulin/FtsZ-like_C"/>
</dbReference>
<keyword evidence="4 8" id="KW-0547">Nucleotide-binding</keyword>
<dbReference type="SUPFAM" id="SSF55307">
    <property type="entry name" value="Tubulin C-terminal domain-like"/>
    <property type="match status" value="1"/>
</dbReference>
<feature type="compositionally biased region" description="Pro residues" evidence="11">
    <location>
        <begin position="381"/>
        <end position="399"/>
    </location>
</feature>
<feature type="domain" description="Tubulin/FtsZ 2-layer sandwich" evidence="13">
    <location>
        <begin position="211"/>
        <end position="331"/>
    </location>
</feature>
<dbReference type="NCBIfam" id="TIGR00065">
    <property type="entry name" value="ftsZ"/>
    <property type="match status" value="1"/>
</dbReference>
<comment type="function">
    <text evidence="8 10">Essential cell division protein that forms a contractile ring structure (Z ring) at the future cell division site. The regulation of the ring assembly controls the timing and the location of cell division. One of the functions of the FtsZ ring is to recruit other cell division proteins to the septum to produce a new cell wall between the dividing cells. Binds GTP and shows GTPase activity.</text>
</comment>
<comment type="caution">
    <text evidence="14">The sequence shown here is derived from an EMBL/GenBank/DDBJ whole genome shotgun (WGS) entry which is preliminary data.</text>
</comment>
<dbReference type="AlphaFoldDB" id="A0A5N1IZJ4"/>
<dbReference type="CDD" id="cd02201">
    <property type="entry name" value="FtsZ_type1"/>
    <property type="match status" value="1"/>
</dbReference>
<comment type="similarity">
    <text evidence="1 8 10">Belongs to the FtsZ family.</text>
</comment>
<dbReference type="HAMAP" id="MF_00909">
    <property type="entry name" value="FtsZ"/>
    <property type="match status" value="1"/>
</dbReference>
<dbReference type="SMART" id="SM00865">
    <property type="entry name" value="Tubulin_C"/>
    <property type="match status" value="1"/>
</dbReference>
<evidence type="ECO:0000256" key="10">
    <source>
        <dbReference type="RuleBase" id="RU000631"/>
    </source>
</evidence>
<dbReference type="EMBL" id="VTWT01000004">
    <property type="protein sequence ID" value="KAA9338886.1"/>
    <property type="molecule type" value="Genomic_DNA"/>
</dbReference>
<dbReference type="GO" id="GO:0000917">
    <property type="term" value="P:division septum assembly"/>
    <property type="evidence" value="ECO:0007669"/>
    <property type="project" value="UniProtKB-KW"/>
</dbReference>
<evidence type="ECO:0000256" key="3">
    <source>
        <dbReference type="ARBA" id="ARBA00022618"/>
    </source>
</evidence>
<dbReference type="GO" id="GO:0043093">
    <property type="term" value="P:FtsZ-dependent cytokinesis"/>
    <property type="evidence" value="ECO:0007669"/>
    <property type="project" value="UniProtKB-UniRule"/>
</dbReference>
<sequence length="573" mass="61933">MTFSSYKFDVPAQNKSIIKVIGVGGGGSNAVNHMFGQGIKDVEFVVCNTDAQALKSSTVPNKLQIGVDLTEGLGAGANPERGKQAAIESKEQIRELLGTDTKMVFITAGMGGGTGTGAAPVIAKVAKELDILTVGIVTAPFMFEGRKKRVAADNGIKELSDNCDTVLVILNDKLREIFGNLPIRAAFAKADNVLTTAAKSIAEIITVTSEVNVDFEDVKTVMKDSGAAVMGSAITEGENRALRAAEEALSSPLLNNTDIHGAQKILLSIMSGDQAELEMDELTEITEYIQDKAGEEAEVIFGHGIDPELGQSIRVTVIATGFAREGNSIMQMSALKKIMDQEAAKQAAPAQPDIFNTDFNPVVEAPAKPVAPAAPAFTAPTPAPYNAPAPEPVRLPQPQPQYVQPTQPVTPQQPSYQPQQPQHPNNQFAQPQQAVYQPEPAPVQMPESPARVVFDLGVGHEVFQHELPAGYPQPQYQAPATPAVPAMDNFEENERLLHLESEALRQRRERLRRLSSEISNDAIKEKLEVPAYLRRNVALETVVPSNERNISRFSLNDDNEILGDNRFLHDNVD</sequence>
<keyword evidence="7 8" id="KW-0131">Cell cycle</keyword>
<dbReference type="Pfam" id="PF00091">
    <property type="entry name" value="Tubulin"/>
    <property type="match status" value="1"/>
</dbReference>
<feature type="binding site" evidence="8">
    <location>
        <position position="148"/>
    </location>
    <ligand>
        <name>GTP</name>
        <dbReference type="ChEBI" id="CHEBI:37565"/>
    </ligand>
</feature>
<dbReference type="GO" id="GO:0005737">
    <property type="term" value="C:cytoplasm"/>
    <property type="evidence" value="ECO:0007669"/>
    <property type="project" value="UniProtKB-SubCell"/>
</dbReference>